<dbReference type="Proteomes" id="UP000005225">
    <property type="component" value="Unassembled WGS sequence"/>
</dbReference>
<evidence type="ECO:0000256" key="4">
    <source>
        <dbReference type="ARBA" id="ARBA00022833"/>
    </source>
</evidence>
<dbReference type="Gene3D" id="1.10.20.10">
    <property type="entry name" value="Histone, subunit A"/>
    <property type="match status" value="1"/>
</dbReference>
<keyword evidence="15" id="KW-1185">Reference proteome</keyword>
<dbReference type="Gene3D" id="3.30.40.10">
    <property type="entry name" value="Zinc/RING finger domain, C3HC4 (zinc finger)"/>
    <property type="match status" value="1"/>
</dbReference>
<evidence type="ECO:0000256" key="11">
    <source>
        <dbReference type="PROSITE-ProRule" id="PRU00146"/>
    </source>
</evidence>
<dbReference type="SMART" id="SM00249">
    <property type="entry name" value="PHD"/>
    <property type="match status" value="1"/>
</dbReference>
<dbReference type="GO" id="GO:0046982">
    <property type="term" value="F:protein heterodimerization activity"/>
    <property type="evidence" value="ECO:0007669"/>
    <property type="project" value="InterPro"/>
</dbReference>
<dbReference type="InterPro" id="IPR006565">
    <property type="entry name" value="BTP"/>
</dbReference>
<keyword evidence="6" id="KW-0804">Transcription</keyword>
<feature type="compositionally biased region" description="Basic and acidic residues" evidence="12">
    <location>
        <begin position="493"/>
        <end position="502"/>
    </location>
</feature>
<dbReference type="InterPro" id="IPR001965">
    <property type="entry name" value="Znf_PHD"/>
</dbReference>
<dbReference type="GO" id="GO:0002039">
    <property type="term" value="F:p53 binding"/>
    <property type="evidence" value="ECO:0007669"/>
    <property type="project" value="TreeGrafter"/>
</dbReference>
<evidence type="ECO:0000256" key="10">
    <source>
        <dbReference type="ARBA" id="ARBA00076309"/>
    </source>
</evidence>
<dbReference type="AlphaFoldDB" id="H0XHI2"/>
<feature type="region of interest" description="Disordered" evidence="12">
    <location>
        <begin position="273"/>
        <end position="296"/>
    </location>
</feature>
<dbReference type="GO" id="GO:0008270">
    <property type="term" value="F:zinc ion binding"/>
    <property type="evidence" value="ECO:0007669"/>
    <property type="project" value="UniProtKB-KW"/>
</dbReference>
<accession>H0XHI2</accession>
<dbReference type="InterPro" id="IPR019786">
    <property type="entry name" value="Zinc_finger_PHD-type_CS"/>
</dbReference>
<keyword evidence="5" id="KW-0805">Transcription regulation</keyword>
<keyword evidence="2" id="KW-0479">Metal-binding</keyword>
<evidence type="ECO:0000256" key="2">
    <source>
        <dbReference type="ARBA" id="ARBA00022723"/>
    </source>
</evidence>
<dbReference type="CDD" id="cd15522">
    <property type="entry name" value="PHD_TAF3"/>
    <property type="match status" value="1"/>
</dbReference>
<evidence type="ECO:0000313" key="14">
    <source>
        <dbReference type="Ensembl" id="ENSOGAP00000015572.1"/>
    </source>
</evidence>
<sequence length="824" mass="91060">MCDNYARSLLRVSVAQICQVLGWDSVQLSACDLLTDVLERYLQQLGRGCHRSSELHGRTHPTLDDVGEGFQLMGVSLQELEDYVDNIEPVAFPHRIPSFPVSKNNVLQFPRPGSTGAKERKGYIPDYMPPVSSSGEEEEDEQVPTDGGTSTGARKVPWEEDDELEEEEILNDDNFLGKRLLDSPEAEEMLARKRPRLLSTKRDSLRVVLLEAREPLSSINMQKVPPRLCPEHVQDGTDLSPVSPVLPMLTAIVKSQLPTPKPLETKFFIPKRKTKTAPPGQKTESPAMVGSPIRPPKMMSKQKKLLGRSKSLKGSKSPKVITHVAQVHVRPETPTGTPSAAISDNISKEAVHVKQTKRKLDSDNQLKEAVVTDNTMDDSIHTVITHACAEGQPETFELSSESESEGNIFTSFQKISGLEYTTPKASTSLNNFMNLGSTPLPLSGGTSRSNNSWTMDPSTDEVVQKAKLGMPSNTPPNFPSISSPSMSPPTPEPVHKAHEKKAQLPSLAEVKKKLKELLKTKTENKEKQRDRAGKKDKGERGKEKVKDRGGQVKVKASPAPLALPREMALFSPAATARVPALLPSLAPVLPGKRFEEKEKPKEKEKKKDKKERKEKEEKKREKEKRERDKTRQEKEKHKHEEIKVEPVMPAPTPIIPRVTFQLSAGQDKIVISEVVPTLEAKRATSLNWPKTLSLATVAPASGPMHVGPASPLPPLVPTACPALLPPRSPMVASNAKTPVRSVVTETIGRYMIQGEWVEQIWICPGCNKPDDGSPMIGCDNCSDWYHWPCVGITAAPPEEVQWFCLKCASKRKAKKHKKRKQGGA</sequence>
<comment type="similarity">
    <text evidence="8">Belongs to the TAF3 family.</text>
</comment>
<dbReference type="eggNOG" id="KOG1973">
    <property type="taxonomic scope" value="Eukaryota"/>
</dbReference>
<dbReference type="Pfam" id="PF00628">
    <property type="entry name" value="PHD"/>
    <property type="match status" value="1"/>
</dbReference>
<name>H0XHI2_OTOGA</name>
<organism evidence="14 15">
    <name type="scientific">Otolemur garnettii</name>
    <name type="common">Small-eared galago</name>
    <name type="synonym">Garnett's greater bushbaby</name>
    <dbReference type="NCBI Taxonomy" id="30611"/>
    <lineage>
        <taxon>Eukaryota</taxon>
        <taxon>Metazoa</taxon>
        <taxon>Chordata</taxon>
        <taxon>Craniata</taxon>
        <taxon>Vertebrata</taxon>
        <taxon>Euteleostomi</taxon>
        <taxon>Mammalia</taxon>
        <taxon>Eutheria</taxon>
        <taxon>Euarchontoglires</taxon>
        <taxon>Primates</taxon>
        <taxon>Strepsirrhini</taxon>
        <taxon>Lorisiformes</taxon>
        <taxon>Galagidae</taxon>
        <taxon>Otolemur</taxon>
    </lineage>
</organism>
<reference evidence="15" key="1">
    <citation type="submission" date="2011-03" db="EMBL/GenBank/DDBJ databases">
        <title>Version 3 of the genome sequence of Otolemur garnettii (Bushbaby).</title>
        <authorList>
            <consortium name="The Broad Institute Genome Sequencing Platform"/>
            <person name="Di Palma F."/>
            <person name="Johnson J."/>
            <person name="Lander E.S."/>
            <person name="Lindblad-Toh K."/>
            <person name="Jaffe D.B."/>
            <person name="Gnerre S."/>
            <person name="MacCallum I."/>
            <person name="Przybylski D."/>
            <person name="Ribeiro F.J."/>
            <person name="Burton J.N."/>
            <person name="Walker B.J."/>
            <person name="Sharpe T."/>
            <person name="Hall G."/>
        </authorList>
    </citation>
    <scope>NUCLEOTIDE SEQUENCE [LARGE SCALE GENOMIC DNA]</scope>
</reference>
<dbReference type="PROSITE" id="PS50016">
    <property type="entry name" value="ZF_PHD_2"/>
    <property type="match status" value="1"/>
</dbReference>
<dbReference type="Ensembl" id="ENSOGAT00000029045.1">
    <property type="protein sequence ID" value="ENSOGAP00000015572.1"/>
    <property type="gene ID" value="ENSOGAG00000032620.1"/>
</dbReference>
<reference evidence="14" key="3">
    <citation type="submission" date="2025-09" db="UniProtKB">
        <authorList>
            <consortium name="Ensembl"/>
        </authorList>
    </citation>
    <scope>IDENTIFICATION</scope>
</reference>
<evidence type="ECO:0000313" key="15">
    <source>
        <dbReference type="Proteomes" id="UP000005225"/>
    </source>
</evidence>
<dbReference type="SUPFAM" id="SSF57903">
    <property type="entry name" value="FYVE/PHD zinc finger"/>
    <property type="match status" value="1"/>
</dbReference>
<protein>
    <recommendedName>
        <fullName evidence="9">Transcription initiation factor TFIID subunit 3</fullName>
    </recommendedName>
    <alternativeName>
        <fullName evidence="10">TBP-associated factor 3</fullName>
    </alternativeName>
</protein>
<dbReference type="GO" id="GO:0045944">
    <property type="term" value="P:positive regulation of transcription by RNA polymerase II"/>
    <property type="evidence" value="ECO:0007669"/>
    <property type="project" value="TreeGrafter"/>
</dbReference>
<dbReference type="eggNOG" id="KOG2389">
    <property type="taxonomic scope" value="Eukaryota"/>
</dbReference>
<keyword evidence="7" id="KW-0539">Nucleus</keyword>
<dbReference type="InParanoid" id="H0XHI2"/>
<dbReference type="PANTHER" id="PTHR46452">
    <property type="entry name" value="TRANSCRIPTION INITIATION FACTOR TFIID SUBUNIT 3"/>
    <property type="match status" value="1"/>
</dbReference>
<evidence type="ECO:0000256" key="9">
    <source>
        <dbReference type="ARBA" id="ARBA00068909"/>
    </source>
</evidence>
<feature type="region of interest" description="Disordered" evidence="12">
    <location>
        <begin position="593"/>
        <end position="640"/>
    </location>
</feature>
<dbReference type="GeneTree" id="ENSGT00710000106806"/>
<evidence type="ECO:0000256" key="12">
    <source>
        <dbReference type="SAM" id="MobiDB-lite"/>
    </source>
</evidence>
<reference evidence="14" key="2">
    <citation type="submission" date="2025-08" db="UniProtKB">
        <authorList>
            <consortium name="Ensembl"/>
        </authorList>
    </citation>
    <scope>IDENTIFICATION</scope>
</reference>
<feature type="region of interest" description="Disordered" evidence="12">
    <location>
        <begin position="113"/>
        <end position="161"/>
    </location>
</feature>
<keyword evidence="3 11" id="KW-0863">Zinc-finger</keyword>
<dbReference type="EMBL" id="AAQR03099357">
    <property type="status" value="NOT_ANNOTATED_CDS"/>
    <property type="molecule type" value="Genomic_DNA"/>
</dbReference>
<dbReference type="Pfam" id="PF07524">
    <property type="entry name" value="Bromo_TP"/>
    <property type="match status" value="1"/>
</dbReference>
<feature type="compositionally biased region" description="Basic and acidic residues" evidence="12">
    <location>
        <begin position="509"/>
        <end position="550"/>
    </location>
</feature>
<comment type="subcellular location">
    <subcellularLocation>
        <location evidence="1">Nucleus</location>
    </subcellularLocation>
</comment>
<evidence type="ECO:0000256" key="1">
    <source>
        <dbReference type="ARBA" id="ARBA00004123"/>
    </source>
</evidence>
<evidence type="ECO:0000256" key="5">
    <source>
        <dbReference type="ARBA" id="ARBA00023015"/>
    </source>
</evidence>
<feature type="region of interest" description="Disordered" evidence="12">
    <location>
        <begin position="468"/>
        <end position="565"/>
    </location>
</feature>
<evidence type="ECO:0000259" key="13">
    <source>
        <dbReference type="PROSITE" id="PS50016"/>
    </source>
</evidence>
<evidence type="ECO:0000256" key="8">
    <source>
        <dbReference type="ARBA" id="ARBA00060873"/>
    </source>
</evidence>
<keyword evidence="4" id="KW-0862">Zinc</keyword>
<dbReference type="HOGENOM" id="CLU_014486_0_0_1"/>
<dbReference type="InterPro" id="IPR013083">
    <property type="entry name" value="Znf_RING/FYVE/PHD"/>
</dbReference>
<dbReference type="OMA" id="NTYRRNE"/>
<dbReference type="FunFam" id="3.30.40.10:FF:000317">
    <property type="entry name" value="transcription initiation factor TFIID subunit 3"/>
    <property type="match status" value="1"/>
</dbReference>
<dbReference type="InterPro" id="IPR009072">
    <property type="entry name" value="Histone-fold"/>
</dbReference>
<dbReference type="SMART" id="SM00576">
    <property type="entry name" value="BTP"/>
    <property type="match status" value="1"/>
</dbReference>
<dbReference type="GO" id="GO:0005669">
    <property type="term" value="C:transcription factor TFIID complex"/>
    <property type="evidence" value="ECO:0007669"/>
    <property type="project" value="TreeGrafter"/>
</dbReference>
<dbReference type="InterPro" id="IPR019787">
    <property type="entry name" value="Znf_PHD-finger"/>
</dbReference>
<dbReference type="STRING" id="30611.ENSOGAP00000015572"/>
<dbReference type="PROSITE" id="PS01359">
    <property type="entry name" value="ZF_PHD_1"/>
    <property type="match status" value="1"/>
</dbReference>
<dbReference type="InterPro" id="IPR011011">
    <property type="entry name" value="Znf_FYVE_PHD"/>
</dbReference>
<feature type="domain" description="PHD-type" evidence="13">
    <location>
        <begin position="760"/>
        <end position="810"/>
    </location>
</feature>
<dbReference type="PANTHER" id="PTHR46452:SF1">
    <property type="entry name" value="TRANSCRIPTION INITIATION FACTOR TFIID SUBUNIT 3"/>
    <property type="match status" value="1"/>
</dbReference>
<dbReference type="CDD" id="cd22916">
    <property type="entry name" value="HFD_TAF3"/>
    <property type="match status" value="1"/>
</dbReference>
<evidence type="ECO:0000256" key="7">
    <source>
        <dbReference type="ARBA" id="ARBA00023242"/>
    </source>
</evidence>
<evidence type="ECO:0000256" key="6">
    <source>
        <dbReference type="ARBA" id="ARBA00023163"/>
    </source>
</evidence>
<proteinExistence type="inferred from homology"/>
<evidence type="ECO:0000256" key="3">
    <source>
        <dbReference type="ARBA" id="ARBA00022771"/>
    </source>
</evidence>